<feature type="compositionally biased region" description="Basic and acidic residues" evidence="1">
    <location>
        <begin position="64"/>
        <end position="80"/>
    </location>
</feature>
<dbReference type="RefSeq" id="WP_153725417.1">
    <property type="nucleotide sequence ID" value="NZ_CP045875.1"/>
</dbReference>
<name>A0A5Q2N2S2_9FIRM</name>
<feature type="compositionally biased region" description="Polar residues" evidence="1">
    <location>
        <begin position="520"/>
        <end position="529"/>
    </location>
</feature>
<gene>
    <name evidence="3" type="primary">fliK</name>
    <name evidence="3" type="ORF">FTV88_2075</name>
</gene>
<dbReference type="Pfam" id="PF02120">
    <property type="entry name" value="Flg_hook"/>
    <property type="match status" value="1"/>
</dbReference>
<keyword evidence="3" id="KW-0966">Cell projection</keyword>
<evidence type="ECO:0000256" key="1">
    <source>
        <dbReference type="SAM" id="MobiDB-lite"/>
    </source>
</evidence>
<feature type="domain" description="Flagellar hook-length control protein-like C-terminal" evidence="2">
    <location>
        <begin position="390"/>
        <end position="469"/>
    </location>
</feature>
<dbReference type="InterPro" id="IPR021136">
    <property type="entry name" value="Flagellar_hook_control-like_C"/>
</dbReference>
<dbReference type="AlphaFoldDB" id="A0A5Q2N2S2"/>
<keyword evidence="3" id="KW-0969">Cilium</keyword>
<feature type="compositionally biased region" description="Basic and acidic residues" evidence="1">
    <location>
        <begin position="487"/>
        <end position="503"/>
    </location>
</feature>
<sequence>MRELAIFASSVHDPNKIKDQSKRIEQEEVKGQDNFLSLLNAFVLPQVQKRNNDAFFLRDLSLNDPRRSEGNRYQQSRDSRASSYSQANNERRSDHKALSSDHASRQKKDHESTGKARNAQSNESTGKVDKSDESIKRHRIELENRSKESYTIKGNHESKVADFKEVAVLSNDENQLLTNQFSKEKATQLKVMEESASKKKNEKALLFKDREGQMGELEEIEAQGKKKVLQERGSLLISGKQNREDLSIKISEENSKHFLEPEPAQLPLLAKLQKAREKHKSRQEGKVAETTFIEQKDQEKVGLQNPLLPFQHVVRQEGSIQQPIGHQAMVRDGIFQEHNEKSLQSKNNLSNYAGVTETNRPFFKGKISNLAKQAPMPQRQEVFSQIIAQAKLLNKAGAQELKIQLKPDFLGPLKMRLIMEDGLVSIRIAAENPHIRQMIESNLSHLKQSLEEQGVKFDRIEVNQGESNKDMFRDKNQQDFLQNQQGRRQEEGIPTYTKDRELGESDELDSSDKVERYYGQESSTIEYLA</sequence>
<dbReference type="EMBL" id="CP045875">
    <property type="protein sequence ID" value="QGG48173.1"/>
    <property type="molecule type" value="Genomic_DNA"/>
</dbReference>
<evidence type="ECO:0000313" key="3">
    <source>
        <dbReference type="EMBL" id="QGG48173.1"/>
    </source>
</evidence>
<keyword evidence="4" id="KW-1185">Reference proteome</keyword>
<evidence type="ECO:0000259" key="2">
    <source>
        <dbReference type="Pfam" id="PF02120"/>
    </source>
</evidence>
<feature type="compositionally biased region" description="Basic and acidic residues" evidence="1">
    <location>
        <begin position="126"/>
        <end position="148"/>
    </location>
</feature>
<feature type="compositionally biased region" description="Basic and acidic residues" evidence="1">
    <location>
        <begin position="89"/>
        <end position="114"/>
    </location>
</feature>
<proteinExistence type="predicted"/>
<evidence type="ECO:0000313" key="4">
    <source>
        <dbReference type="Proteomes" id="UP000366051"/>
    </source>
</evidence>
<reference evidence="4" key="1">
    <citation type="submission" date="2019-11" db="EMBL/GenBank/DDBJ databases">
        <title>Genome sequence of Heliorestis convoluta strain HH, an alkaliphilic and minimalistic phototrophic bacterium from a soda lake in Egypt.</title>
        <authorList>
            <person name="Dewey E.D."/>
            <person name="Stokes L.M."/>
            <person name="Burchell B.M."/>
            <person name="Shaffer K.N."/>
            <person name="Huntington A.M."/>
            <person name="Baker J.M."/>
            <person name="Nadendla S."/>
            <person name="Giglio M.G."/>
            <person name="Touchman J.W."/>
            <person name="Blankenship R.E."/>
            <person name="Madigan M.T."/>
            <person name="Sattley W.M."/>
        </authorList>
    </citation>
    <scope>NUCLEOTIDE SEQUENCE [LARGE SCALE GENOMIC DNA]</scope>
    <source>
        <strain evidence="4">HH</strain>
    </source>
</reference>
<protein>
    <submittedName>
        <fullName evidence="3">Flagellar hook-length control protein FliK</fullName>
    </submittedName>
</protein>
<dbReference type="KEGG" id="hcv:FTV88_2075"/>
<feature type="region of interest" description="Disordered" evidence="1">
    <location>
        <begin position="63"/>
        <end position="148"/>
    </location>
</feature>
<keyword evidence="3" id="KW-0282">Flagellum</keyword>
<dbReference type="Gene3D" id="3.30.750.140">
    <property type="match status" value="1"/>
</dbReference>
<dbReference type="CDD" id="cd17470">
    <property type="entry name" value="T3SS_Flik_C"/>
    <property type="match status" value="1"/>
</dbReference>
<dbReference type="OrthoDB" id="1950002at2"/>
<feature type="region of interest" description="Disordered" evidence="1">
    <location>
        <begin position="482"/>
        <end position="529"/>
    </location>
</feature>
<organism evidence="3 4">
    <name type="scientific">Heliorestis convoluta</name>
    <dbReference type="NCBI Taxonomy" id="356322"/>
    <lineage>
        <taxon>Bacteria</taxon>
        <taxon>Bacillati</taxon>
        <taxon>Bacillota</taxon>
        <taxon>Clostridia</taxon>
        <taxon>Eubacteriales</taxon>
        <taxon>Heliobacteriaceae</taxon>
        <taxon>Heliorestis</taxon>
    </lineage>
</organism>
<dbReference type="InterPro" id="IPR038610">
    <property type="entry name" value="FliK-like_C_sf"/>
</dbReference>
<dbReference type="Proteomes" id="UP000366051">
    <property type="component" value="Chromosome"/>
</dbReference>
<accession>A0A5Q2N2S2</accession>